<accession>A0AAD6Z232</accession>
<proteinExistence type="predicted"/>
<dbReference type="Proteomes" id="UP001218218">
    <property type="component" value="Unassembled WGS sequence"/>
</dbReference>
<protein>
    <submittedName>
        <fullName evidence="1">Uncharacterized protein</fullName>
    </submittedName>
</protein>
<reference evidence="1" key="1">
    <citation type="submission" date="2023-03" db="EMBL/GenBank/DDBJ databases">
        <title>Massive genome expansion in bonnet fungi (Mycena s.s.) driven by repeated elements and novel gene families across ecological guilds.</title>
        <authorList>
            <consortium name="Lawrence Berkeley National Laboratory"/>
            <person name="Harder C.B."/>
            <person name="Miyauchi S."/>
            <person name="Viragh M."/>
            <person name="Kuo A."/>
            <person name="Thoen E."/>
            <person name="Andreopoulos B."/>
            <person name="Lu D."/>
            <person name="Skrede I."/>
            <person name="Drula E."/>
            <person name="Henrissat B."/>
            <person name="Morin E."/>
            <person name="Kohler A."/>
            <person name="Barry K."/>
            <person name="LaButti K."/>
            <person name="Morin E."/>
            <person name="Salamov A."/>
            <person name="Lipzen A."/>
            <person name="Mereny Z."/>
            <person name="Hegedus B."/>
            <person name="Baldrian P."/>
            <person name="Stursova M."/>
            <person name="Weitz H."/>
            <person name="Taylor A."/>
            <person name="Grigoriev I.V."/>
            <person name="Nagy L.G."/>
            <person name="Martin F."/>
            <person name="Kauserud H."/>
        </authorList>
    </citation>
    <scope>NUCLEOTIDE SEQUENCE</scope>
    <source>
        <strain evidence="1">CBHHK002</strain>
    </source>
</reference>
<gene>
    <name evidence="1" type="ORF">DFH08DRAFT_903137</name>
</gene>
<evidence type="ECO:0000313" key="2">
    <source>
        <dbReference type="Proteomes" id="UP001218218"/>
    </source>
</evidence>
<comment type="caution">
    <text evidence="1">The sequence shown here is derived from an EMBL/GenBank/DDBJ whole genome shotgun (WGS) entry which is preliminary data.</text>
</comment>
<organism evidence="1 2">
    <name type="scientific">Mycena albidolilacea</name>
    <dbReference type="NCBI Taxonomy" id="1033008"/>
    <lineage>
        <taxon>Eukaryota</taxon>
        <taxon>Fungi</taxon>
        <taxon>Dikarya</taxon>
        <taxon>Basidiomycota</taxon>
        <taxon>Agaricomycotina</taxon>
        <taxon>Agaricomycetes</taxon>
        <taxon>Agaricomycetidae</taxon>
        <taxon>Agaricales</taxon>
        <taxon>Marasmiineae</taxon>
        <taxon>Mycenaceae</taxon>
        <taxon>Mycena</taxon>
    </lineage>
</organism>
<sequence length="287" mass="32497">MVGVDRLLPPELERQIFETDAVLYPETIANLLLVAAQVLEWIEPLRYRTFTIMSSPSSCPRFRLLKKAIQYKSAPFIHDHVWHLLADRDKNYEPGPFSDILRSCTGLRSHVFFHVHPHMLSHLQALRPLRLSAPLGSVFGGGEVKEFTVDFTLPMFSSITHLDVFDTLELDPWGSWSAIGLLPRLTHLAFLELSNTWADKILVTCPRLLVLISMYSEEPTHLAASDRESSDPRFLSMVLATDACTLDWQTGIQGGMDFWARADVFVAKKSRGEIELSSFCYASLADY</sequence>
<evidence type="ECO:0000313" key="1">
    <source>
        <dbReference type="EMBL" id="KAJ7304652.1"/>
    </source>
</evidence>
<name>A0AAD6Z232_9AGAR</name>
<dbReference type="EMBL" id="JARIHO010000100">
    <property type="protein sequence ID" value="KAJ7304652.1"/>
    <property type="molecule type" value="Genomic_DNA"/>
</dbReference>
<dbReference type="AlphaFoldDB" id="A0AAD6Z232"/>
<keyword evidence="2" id="KW-1185">Reference proteome</keyword>